<keyword evidence="3 4" id="KW-0408">Iron</keyword>
<sequence>MLLQMTMKKLKTSMIVGLGIATLAGCFPKASEVIRSLPVENKEQILAKYNQAEIAEGQVLFTSNCAKCHKLKEPESRTPEQWNKTLKRMIPKAKLNDRDGQLVRAYLIVNAKES</sequence>
<proteinExistence type="predicted"/>
<name>A0ABQ3I1J7_9SPHI</name>
<comment type="caution">
    <text evidence="6">The sequence shown here is derived from an EMBL/GenBank/DDBJ whole genome shotgun (WGS) entry which is preliminary data.</text>
</comment>
<keyword evidence="2 4" id="KW-0479">Metal-binding</keyword>
<evidence type="ECO:0000256" key="3">
    <source>
        <dbReference type="ARBA" id="ARBA00023004"/>
    </source>
</evidence>
<feature type="domain" description="Cytochrome c" evidence="5">
    <location>
        <begin position="52"/>
        <end position="114"/>
    </location>
</feature>
<keyword evidence="7" id="KW-1185">Reference proteome</keyword>
<keyword evidence="1 4" id="KW-0349">Heme</keyword>
<dbReference type="SUPFAM" id="SSF46626">
    <property type="entry name" value="Cytochrome c"/>
    <property type="match status" value="1"/>
</dbReference>
<dbReference type="EMBL" id="BNAF01000013">
    <property type="protein sequence ID" value="GHE45594.1"/>
    <property type="molecule type" value="Genomic_DNA"/>
</dbReference>
<evidence type="ECO:0000313" key="7">
    <source>
        <dbReference type="Proteomes" id="UP000620550"/>
    </source>
</evidence>
<reference evidence="7" key="1">
    <citation type="journal article" date="2019" name="Int. J. Syst. Evol. Microbiol.">
        <title>The Global Catalogue of Microorganisms (GCM) 10K type strain sequencing project: providing services to taxonomists for standard genome sequencing and annotation.</title>
        <authorList>
            <consortium name="The Broad Institute Genomics Platform"/>
            <consortium name="The Broad Institute Genome Sequencing Center for Infectious Disease"/>
            <person name="Wu L."/>
            <person name="Ma J."/>
        </authorList>
    </citation>
    <scope>NUCLEOTIDE SEQUENCE [LARGE SCALE GENOMIC DNA]</scope>
    <source>
        <strain evidence="7">CGMCC 1.12966</strain>
    </source>
</reference>
<dbReference type="InterPro" id="IPR036909">
    <property type="entry name" value="Cyt_c-like_dom_sf"/>
</dbReference>
<evidence type="ECO:0000256" key="2">
    <source>
        <dbReference type="ARBA" id="ARBA00022723"/>
    </source>
</evidence>
<protein>
    <recommendedName>
        <fullName evidence="5">Cytochrome c domain-containing protein</fullName>
    </recommendedName>
</protein>
<organism evidence="6 7">
    <name type="scientific">Sphingobacterium griseoflavum</name>
    <dbReference type="NCBI Taxonomy" id="1474952"/>
    <lineage>
        <taxon>Bacteria</taxon>
        <taxon>Pseudomonadati</taxon>
        <taxon>Bacteroidota</taxon>
        <taxon>Sphingobacteriia</taxon>
        <taxon>Sphingobacteriales</taxon>
        <taxon>Sphingobacteriaceae</taxon>
        <taxon>Sphingobacterium</taxon>
    </lineage>
</organism>
<evidence type="ECO:0000256" key="4">
    <source>
        <dbReference type="PROSITE-ProRule" id="PRU00433"/>
    </source>
</evidence>
<dbReference type="InterPro" id="IPR009056">
    <property type="entry name" value="Cyt_c-like_dom"/>
</dbReference>
<evidence type="ECO:0000256" key="1">
    <source>
        <dbReference type="ARBA" id="ARBA00022617"/>
    </source>
</evidence>
<dbReference type="Proteomes" id="UP000620550">
    <property type="component" value="Unassembled WGS sequence"/>
</dbReference>
<evidence type="ECO:0000259" key="5">
    <source>
        <dbReference type="PROSITE" id="PS51007"/>
    </source>
</evidence>
<gene>
    <name evidence="6" type="ORF">GCM10017764_31050</name>
</gene>
<dbReference type="Gene3D" id="1.10.760.10">
    <property type="entry name" value="Cytochrome c-like domain"/>
    <property type="match status" value="1"/>
</dbReference>
<accession>A0ABQ3I1J7</accession>
<evidence type="ECO:0000313" key="6">
    <source>
        <dbReference type="EMBL" id="GHE45594.1"/>
    </source>
</evidence>
<dbReference type="PROSITE" id="PS51007">
    <property type="entry name" value="CYTC"/>
    <property type="match status" value="1"/>
</dbReference>